<gene>
    <name evidence="2" type="ORF">NBC122_01526</name>
</gene>
<name>A0A4P6ZFG8_9FLAO</name>
<dbReference type="RefSeq" id="WP_133439783.1">
    <property type="nucleotide sequence ID" value="NZ_CP037954.1"/>
</dbReference>
<proteinExistence type="predicted"/>
<organism evidence="2 3">
    <name type="scientific">Chryseobacterium salivictor</name>
    <dbReference type="NCBI Taxonomy" id="2547600"/>
    <lineage>
        <taxon>Bacteria</taxon>
        <taxon>Pseudomonadati</taxon>
        <taxon>Bacteroidota</taxon>
        <taxon>Flavobacteriia</taxon>
        <taxon>Flavobacteriales</taxon>
        <taxon>Weeksellaceae</taxon>
        <taxon>Chryseobacterium group</taxon>
        <taxon>Chryseobacterium</taxon>
    </lineage>
</organism>
<dbReference type="Proteomes" id="UP000294419">
    <property type="component" value="Chromosome"/>
</dbReference>
<dbReference type="EMBL" id="CP037954">
    <property type="protein sequence ID" value="QBO58341.1"/>
    <property type="molecule type" value="Genomic_DNA"/>
</dbReference>
<dbReference type="OrthoDB" id="1274851at2"/>
<reference evidence="2 3" key="1">
    <citation type="submission" date="2019-03" db="EMBL/GenBank/DDBJ databases">
        <authorList>
            <person name="Kim H."/>
            <person name="Yu S.-M."/>
        </authorList>
    </citation>
    <scope>NUCLEOTIDE SEQUENCE [LARGE SCALE GENOMIC DNA]</scope>
    <source>
        <strain evidence="2 3">NBC122</strain>
    </source>
</reference>
<keyword evidence="3" id="KW-1185">Reference proteome</keyword>
<dbReference type="KEGG" id="csal:NBC122_01526"/>
<evidence type="ECO:0008006" key="4">
    <source>
        <dbReference type="Google" id="ProtNLM"/>
    </source>
</evidence>
<dbReference type="AlphaFoldDB" id="A0A4P6ZFG8"/>
<feature type="region of interest" description="Disordered" evidence="1">
    <location>
        <begin position="31"/>
        <end position="53"/>
    </location>
</feature>
<evidence type="ECO:0000313" key="2">
    <source>
        <dbReference type="EMBL" id="QBO58341.1"/>
    </source>
</evidence>
<evidence type="ECO:0000313" key="3">
    <source>
        <dbReference type="Proteomes" id="UP000294419"/>
    </source>
</evidence>
<evidence type="ECO:0000256" key="1">
    <source>
        <dbReference type="SAM" id="MobiDB-lite"/>
    </source>
</evidence>
<protein>
    <recommendedName>
        <fullName evidence="4">PEP-CTERM protein-sorting domain-containing protein</fullName>
    </recommendedName>
</protein>
<accession>A0A4P6ZFG8</accession>
<sequence length="81" mass="8902">MKKVIMIMVVLFTTIGYSQKASKDYKFFNNSSQSASSEEETTDAPSEPGDPAPIDDYLPLLAIAGAGMALYFGRKKYILTK</sequence>